<evidence type="ECO:0000313" key="3">
    <source>
        <dbReference type="EMBL" id="TWB86902.1"/>
    </source>
</evidence>
<accession>A0A560KUM3</accession>
<dbReference type="PANTHER" id="PTHR42693:SF43">
    <property type="entry name" value="BLL2667 PROTEIN"/>
    <property type="match status" value="1"/>
</dbReference>
<evidence type="ECO:0000259" key="2">
    <source>
        <dbReference type="Pfam" id="PF00884"/>
    </source>
</evidence>
<dbReference type="Proteomes" id="UP000321304">
    <property type="component" value="Unassembled WGS sequence"/>
</dbReference>
<dbReference type="Gene3D" id="3.40.720.10">
    <property type="entry name" value="Alkaline Phosphatase, subunit A"/>
    <property type="match status" value="1"/>
</dbReference>
<dbReference type="SUPFAM" id="SSF53649">
    <property type="entry name" value="Alkaline phosphatase-like"/>
    <property type="match status" value="1"/>
</dbReference>
<dbReference type="Pfam" id="PF00884">
    <property type="entry name" value="Sulfatase"/>
    <property type="match status" value="1"/>
</dbReference>
<dbReference type="AlphaFoldDB" id="A0A560KUM3"/>
<evidence type="ECO:0000256" key="1">
    <source>
        <dbReference type="ARBA" id="ARBA00008779"/>
    </source>
</evidence>
<protein>
    <submittedName>
        <fullName evidence="3">Sulfatase-like protein</fullName>
    </submittedName>
</protein>
<dbReference type="InterPro" id="IPR000917">
    <property type="entry name" value="Sulfatase_N"/>
</dbReference>
<comment type="similarity">
    <text evidence="1">Belongs to the sulfatase family.</text>
</comment>
<evidence type="ECO:0000313" key="4">
    <source>
        <dbReference type="Proteomes" id="UP000321304"/>
    </source>
</evidence>
<feature type="domain" description="Sulfatase N-terminal" evidence="2">
    <location>
        <begin position="5"/>
        <end position="263"/>
    </location>
</feature>
<gene>
    <name evidence="3" type="ORF">FBZ93_12528</name>
</gene>
<name>A0A560KUM3_9BRAD</name>
<comment type="caution">
    <text evidence="3">The sequence shown here is derived from an EMBL/GenBank/DDBJ whole genome shotgun (WGS) entry which is preliminary data.</text>
</comment>
<dbReference type="InterPro" id="IPR017850">
    <property type="entry name" value="Alkaline_phosphatase_core_sf"/>
</dbReference>
<proteinExistence type="inferred from homology"/>
<dbReference type="PANTHER" id="PTHR42693">
    <property type="entry name" value="ARYLSULFATASE FAMILY MEMBER"/>
    <property type="match status" value="1"/>
</dbReference>
<dbReference type="InterPro" id="IPR050738">
    <property type="entry name" value="Sulfatase"/>
</dbReference>
<dbReference type="EMBL" id="VITY01000025">
    <property type="protein sequence ID" value="TWB86902.1"/>
    <property type="molecule type" value="Genomic_DNA"/>
</dbReference>
<reference evidence="3 4" key="1">
    <citation type="submission" date="2019-06" db="EMBL/GenBank/DDBJ databases">
        <title>Genomic Encyclopedia of Type Strains, Phase IV (KMG-V): Genome sequencing to study the core and pangenomes of soil and plant-associated prokaryotes.</title>
        <authorList>
            <person name="Whitman W."/>
        </authorList>
    </citation>
    <scope>NUCLEOTIDE SEQUENCE [LARGE SCALE GENOMIC DNA]</scope>
    <source>
        <strain evidence="3 4">BR 10355</strain>
    </source>
</reference>
<dbReference type="Gene3D" id="3.30.1120.10">
    <property type="match status" value="1"/>
</dbReference>
<sequence length="397" mass="45289">MKPDGRHLSELITDKAISYIDTQKKAAPDKPFFLYYAPGATHAPHQVAAEWSDRYKGTFDDGWDAYRERVFAEQKRLGIIPANAVLPDRDPNVEAWASLSFEERKLYARFMEVYAGYLTYTDYEIGRLIDHLKETNQFDNTLFVVMIGDNGGCRGGTIYGDIDRDTSWASKDKPLSEKENVAYNLSKMNLIGTPEAVQGNYPVGWAQATNTPFRLWKSDANSEGGTRNPLIISWPNGIRERGIRTQYGHVIDILPTTLDLLGIKPPEEIRHVPQKPIEGVSLAYSISDAQAASRHRLQYYYIFGSLAIYQDGWKASQDYPNSFYLLPKDRKPDENVWELYNLNEDPTERVDLSKRYPEKLAELRALFNKEAKDHNLYPLITWGDVRDGKTHRPAGAN</sequence>
<keyword evidence="4" id="KW-1185">Reference proteome</keyword>
<organism evidence="3 4">
    <name type="scientific">Bradyrhizobium macuxiense</name>
    <dbReference type="NCBI Taxonomy" id="1755647"/>
    <lineage>
        <taxon>Bacteria</taxon>
        <taxon>Pseudomonadati</taxon>
        <taxon>Pseudomonadota</taxon>
        <taxon>Alphaproteobacteria</taxon>
        <taxon>Hyphomicrobiales</taxon>
        <taxon>Nitrobacteraceae</taxon>
        <taxon>Bradyrhizobium</taxon>
    </lineage>
</organism>